<organism evidence="2 3">
    <name type="scientific">Hymenobacter psychrotolerans DSM 18569</name>
    <dbReference type="NCBI Taxonomy" id="1121959"/>
    <lineage>
        <taxon>Bacteria</taxon>
        <taxon>Pseudomonadati</taxon>
        <taxon>Bacteroidota</taxon>
        <taxon>Cytophagia</taxon>
        <taxon>Cytophagales</taxon>
        <taxon>Hymenobacteraceae</taxon>
        <taxon>Hymenobacter</taxon>
    </lineage>
</organism>
<protein>
    <submittedName>
        <fullName evidence="2">Uncharacterized protein</fullName>
    </submittedName>
</protein>
<evidence type="ECO:0000313" key="2">
    <source>
        <dbReference type="EMBL" id="SHL26512.1"/>
    </source>
</evidence>
<gene>
    <name evidence="2" type="ORF">SAMN02746009_02449</name>
</gene>
<proteinExistence type="predicted"/>
<dbReference type="Gene3D" id="3.40.50.300">
    <property type="entry name" value="P-loop containing nucleotide triphosphate hydrolases"/>
    <property type="match status" value="1"/>
</dbReference>
<accession>A0A1M6Z7W3</accession>
<keyword evidence="3" id="KW-1185">Reference proteome</keyword>
<dbReference type="Proteomes" id="UP000183947">
    <property type="component" value="Unassembled WGS sequence"/>
</dbReference>
<dbReference type="EMBL" id="FRAS01000012">
    <property type="protein sequence ID" value="SHL26512.1"/>
    <property type="molecule type" value="Genomic_DNA"/>
</dbReference>
<sequence>MTMNKPDVKPLKFNRPQLRFILSKLASAVSLWSRATGKSTIIAWLIHMIVTKMPRSCWGIVGSTYGQLLTRTLPSTIAQLEKLGYIKDVHYFIGRKPPENWNWPEPFQRPVSYKHFIVFYTGAGFHLISQDGNGSSSRGLNLDGYIGDEALLLDREKLGTDVIASNRGNKDYWKGCDLHHGKFLFSSMPWGDQGKWLLQDSLYYERDGNGFETVRNGMIKLQLEFVDSRSMSTRMQLYQEILELSRQLRFYPNPKAMKRAKQETPKGLLYSEANIFDNLGNIGIPYLEEQRRELSDFVFLIEILNQRPATVEAGFYPRLNIAHHAEECMANDYITGLNFNMAKLREPGCMLDADCLAHLPLRGAVDWGSKISCLLIGQIHKEAGEYRFLKDFHVKHPKLIEDLAKLFCDYYAHHLCKEFHFIEDSEWGNARKPDSKLTYNQAFAEELRLRGWRVRHFNQGRVPSYAHRYKLGIDLLGEQDARQLLIRFNKVNCRHTLTAMSMAPLKENSKGEIEKDKSSERKKTIPGEEATHFTDTVDLHFLSIDKHVVRSTPESQGLLIVSS</sequence>
<dbReference type="InterPro" id="IPR027417">
    <property type="entry name" value="P-loop_NTPase"/>
</dbReference>
<dbReference type="AlphaFoldDB" id="A0A1M6Z7W3"/>
<evidence type="ECO:0000256" key="1">
    <source>
        <dbReference type="SAM" id="MobiDB-lite"/>
    </source>
</evidence>
<dbReference type="STRING" id="1121959.SAMN02746009_02449"/>
<feature type="region of interest" description="Disordered" evidence="1">
    <location>
        <begin position="506"/>
        <end position="529"/>
    </location>
</feature>
<evidence type="ECO:0000313" key="3">
    <source>
        <dbReference type="Proteomes" id="UP000183947"/>
    </source>
</evidence>
<feature type="compositionally biased region" description="Basic and acidic residues" evidence="1">
    <location>
        <begin position="507"/>
        <end position="529"/>
    </location>
</feature>
<reference evidence="3" key="1">
    <citation type="submission" date="2016-11" db="EMBL/GenBank/DDBJ databases">
        <authorList>
            <person name="Varghese N."/>
            <person name="Submissions S."/>
        </authorList>
    </citation>
    <scope>NUCLEOTIDE SEQUENCE [LARGE SCALE GENOMIC DNA]</scope>
    <source>
        <strain evidence="3">DSM 18569</strain>
    </source>
</reference>
<name>A0A1M6Z7W3_9BACT</name>